<dbReference type="PANTHER" id="PTHR45739">
    <property type="entry name" value="MATRIX PROTEIN, PUTATIVE-RELATED"/>
    <property type="match status" value="1"/>
</dbReference>
<dbReference type="Pfam" id="PF16184">
    <property type="entry name" value="Cadherin_3"/>
    <property type="match status" value="1"/>
</dbReference>
<reference evidence="1 2" key="1">
    <citation type="submission" date="2019-02" db="EMBL/GenBank/DDBJ databases">
        <title>Opniocepnalus argus genome.</title>
        <authorList>
            <person name="Zhou C."/>
            <person name="Xiao S."/>
        </authorList>
    </citation>
    <scope>NUCLEOTIDE SEQUENCE [LARGE SCALE GENOMIC DNA]</scope>
    <source>
        <strain evidence="1">OARG1902GOOAL</strain>
        <tissue evidence="1">Muscle</tissue>
    </source>
</reference>
<name>A0A6G1PYD7_CHAAH</name>
<dbReference type="GO" id="GO:0009653">
    <property type="term" value="P:anatomical structure morphogenesis"/>
    <property type="evidence" value="ECO:0007669"/>
    <property type="project" value="TreeGrafter"/>
</dbReference>
<keyword evidence="2" id="KW-1185">Reference proteome</keyword>
<dbReference type="AlphaFoldDB" id="A0A6G1PYD7"/>
<reference evidence="2" key="2">
    <citation type="submission" date="2019-02" db="EMBL/GenBank/DDBJ databases">
        <title>Opniocepnalus argus Var Kimnra genome.</title>
        <authorList>
            <person name="Zhou C."/>
            <person name="Xiao S."/>
        </authorList>
    </citation>
    <scope>NUCLEOTIDE SEQUENCE [LARGE SCALE GENOMIC DNA]</scope>
</reference>
<gene>
    <name evidence="1" type="ORF">EXN66_Car011027</name>
</gene>
<accession>A0A6G1PYD7</accession>
<dbReference type="InterPro" id="IPR051561">
    <property type="entry name" value="FRAS1_ECM"/>
</dbReference>
<proteinExistence type="predicted"/>
<dbReference type="PANTHER" id="PTHR45739:SF1">
    <property type="entry name" value="EXTRACELLULAR MATRIX ORGANIZING PROTEIN FRAS1"/>
    <property type="match status" value="1"/>
</dbReference>
<protein>
    <submittedName>
        <fullName evidence="1">Extracellular matrix protein FRAS1</fullName>
    </submittedName>
</protein>
<evidence type="ECO:0000313" key="1">
    <source>
        <dbReference type="EMBL" id="KAF3695351.1"/>
    </source>
</evidence>
<dbReference type="EMBL" id="CM015722">
    <property type="protein sequence ID" value="KAF3695351.1"/>
    <property type="molecule type" value="Genomic_DNA"/>
</dbReference>
<organism evidence="1 2">
    <name type="scientific">Channa argus</name>
    <name type="common">Northern snakehead</name>
    <name type="synonym">Ophicephalus argus</name>
    <dbReference type="NCBI Taxonomy" id="215402"/>
    <lineage>
        <taxon>Eukaryota</taxon>
        <taxon>Metazoa</taxon>
        <taxon>Chordata</taxon>
        <taxon>Craniata</taxon>
        <taxon>Vertebrata</taxon>
        <taxon>Euteleostomi</taxon>
        <taxon>Actinopterygii</taxon>
        <taxon>Neopterygii</taxon>
        <taxon>Teleostei</taxon>
        <taxon>Neoteleostei</taxon>
        <taxon>Acanthomorphata</taxon>
        <taxon>Anabantaria</taxon>
        <taxon>Anabantiformes</taxon>
        <taxon>Channoidei</taxon>
        <taxon>Channidae</taxon>
        <taxon>Channa</taxon>
    </lineage>
</organism>
<evidence type="ECO:0000313" key="2">
    <source>
        <dbReference type="Proteomes" id="UP000503349"/>
    </source>
</evidence>
<sequence length="121" mass="13606">MVRLNKKYLQIDYKGVSNDNIVYTILASDGQPKYGEVVLMPMPADSPLEGLDPSLLNEQGFTATTSFTQQDVNDGTVWYHHFGRSTSSDSFQFQKATDVTGTSSSSRISKWEQRLAFRMNN</sequence>
<dbReference type="Proteomes" id="UP000503349">
    <property type="component" value="Chromosome 11"/>
</dbReference>